<dbReference type="EMBL" id="UGQE01000004">
    <property type="protein sequence ID" value="STZ14627.1"/>
    <property type="molecule type" value="Genomic_DNA"/>
</dbReference>
<dbReference type="Proteomes" id="UP000190435">
    <property type="component" value="Unassembled WGS sequence"/>
</dbReference>
<dbReference type="GO" id="GO:0070814">
    <property type="term" value="P:hydrogen sulfide biosynthetic process"/>
    <property type="evidence" value="ECO:0007669"/>
    <property type="project" value="UniProtKB-UniRule"/>
</dbReference>
<comment type="catalytic activity">
    <reaction evidence="7 8">
        <text>sulfate + ATP + H(+) = adenosine 5'-phosphosulfate + diphosphate</text>
        <dbReference type="Rhea" id="RHEA:18133"/>
        <dbReference type="ChEBI" id="CHEBI:15378"/>
        <dbReference type="ChEBI" id="CHEBI:16189"/>
        <dbReference type="ChEBI" id="CHEBI:30616"/>
        <dbReference type="ChEBI" id="CHEBI:33019"/>
        <dbReference type="ChEBI" id="CHEBI:58243"/>
        <dbReference type="EC" id="2.7.7.4"/>
    </reaction>
</comment>
<dbReference type="InterPro" id="IPR015947">
    <property type="entry name" value="PUA-like_sf"/>
</dbReference>
<reference evidence="12 14" key="2">
    <citation type="submission" date="2018-06" db="EMBL/GenBank/DDBJ databases">
        <authorList>
            <consortium name="Pathogen Informatics"/>
            <person name="Doyle S."/>
        </authorList>
    </citation>
    <scope>NUCLEOTIDE SEQUENCE [LARGE SCALE GENOMIC DNA]</scope>
    <source>
        <strain evidence="12 14">NCTC10293</strain>
    </source>
</reference>
<sequence length="417" mass="45261">MSTLAQTNANVFTDKDIYSNLVPPHGSSTLKPLALVGDALQTAIKKAQTLPKLTLSSRERGDLIMLGIGGFTPLDGFMGEADYLGVVERMTLDAGGVDGDYQGVFFPIPITLSTDAATAKTLNIGDDVALYASDDDGGELMGVLSIASIYTPDKVKECTSTFGTTDPNHVGVAQVLASGDVYLGGKVQVFSQGEFVAQYPEIYKTPAQTRALFQAKNWRTVAAFQTRNPMHRSHEYLAKIAIEICDGVMVHSLLGKLKKGDIPADVRQEAIATLIDKYFKKDTVIQAGYPLDMRYAGPKEALLHALFRQNYGCSHLIVGRDHAGVGDYYGAFDAQKIFDTLDKDALITKPLKIDWTFYCHECAGMASAKTCPHDAKSHVKISGTALRNALANGDDVPNTFSRPEVLQILRKYYASES</sequence>
<evidence type="ECO:0000259" key="10">
    <source>
        <dbReference type="Pfam" id="PF14306"/>
    </source>
</evidence>
<gene>
    <name evidence="8 12" type="primary">sat</name>
    <name evidence="12" type="synonym">cysC</name>
    <name evidence="11" type="ORF">B0181_10450</name>
    <name evidence="12" type="ORF">NCTC10293_02222</name>
</gene>
<evidence type="ECO:0000313" key="13">
    <source>
        <dbReference type="Proteomes" id="UP000190435"/>
    </source>
</evidence>
<dbReference type="UniPathway" id="UPA00140">
    <property type="reaction ID" value="UER00204"/>
</dbReference>
<dbReference type="AlphaFoldDB" id="A0A1S9ZV68"/>
<dbReference type="InterPro" id="IPR020792">
    <property type="entry name" value="SO4_adenylyltransferase_pro"/>
</dbReference>
<evidence type="ECO:0000256" key="2">
    <source>
        <dbReference type="ARBA" id="ARBA00022679"/>
    </source>
</evidence>
<keyword evidence="4 8" id="KW-0547">Nucleotide-binding</keyword>
<keyword evidence="12" id="KW-0418">Kinase</keyword>
<evidence type="ECO:0000259" key="9">
    <source>
        <dbReference type="Pfam" id="PF01747"/>
    </source>
</evidence>
<evidence type="ECO:0000313" key="14">
    <source>
        <dbReference type="Proteomes" id="UP000255279"/>
    </source>
</evidence>
<evidence type="ECO:0000256" key="7">
    <source>
        <dbReference type="ARBA" id="ARBA00049370"/>
    </source>
</evidence>
<evidence type="ECO:0000256" key="3">
    <source>
        <dbReference type="ARBA" id="ARBA00022695"/>
    </source>
</evidence>
<dbReference type="OrthoDB" id="9804504at2"/>
<proteinExistence type="inferred from homology"/>
<dbReference type="InterPro" id="IPR014729">
    <property type="entry name" value="Rossmann-like_a/b/a_fold"/>
</dbReference>
<dbReference type="GO" id="GO:0016301">
    <property type="term" value="F:kinase activity"/>
    <property type="evidence" value="ECO:0007669"/>
    <property type="project" value="UniProtKB-KW"/>
</dbReference>
<organism evidence="11 13">
    <name type="scientific">Moraxella caviae</name>
    <dbReference type="NCBI Taxonomy" id="34060"/>
    <lineage>
        <taxon>Bacteria</taxon>
        <taxon>Pseudomonadati</taxon>
        <taxon>Pseudomonadota</taxon>
        <taxon>Gammaproteobacteria</taxon>
        <taxon>Moraxellales</taxon>
        <taxon>Moraxellaceae</taxon>
        <taxon>Moraxella</taxon>
    </lineage>
</organism>
<feature type="domain" description="Sulphate adenylyltransferase catalytic" evidence="9">
    <location>
        <begin position="201"/>
        <end position="412"/>
    </location>
</feature>
<protein>
    <recommendedName>
        <fullName evidence="8">Sulfate adenylyltransferase</fullName>
        <ecNumber evidence="8">2.7.7.4</ecNumber>
    </recommendedName>
    <alternativeName>
        <fullName evidence="8">ATP-sulfurylase</fullName>
    </alternativeName>
    <alternativeName>
        <fullName evidence="8">Sulfate adenylate transferase</fullName>
        <shortName evidence="8">SAT</shortName>
    </alternativeName>
</protein>
<evidence type="ECO:0000256" key="4">
    <source>
        <dbReference type="ARBA" id="ARBA00022741"/>
    </source>
</evidence>
<dbReference type="Pfam" id="PF01747">
    <property type="entry name" value="ATP-sulfurylase"/>
    <property type="match status" value="1"/>
</dbReference>
<dbReference type="InterPro" id="IPR025980">
    <property type="entry name" value="ATP-Sase_PUA-like_dom"/>
</dbReference>
<dbReference type="EC" id="2.7.7.4" evidence="8"/>
<evidence type="ECO:0000256" key="8">
    <source>
        <dbReference type="HAMAP-Rule" id="MF_00066"/>
    </source>
</evidence>
<evidence type="ECO:0000256" key="6">
    <source>
        <dbReference type="ARBA" id="ARBA00037980"/>
    </source>
</evidence>
<evidence type="ECO:0000313" key="12">
    <source>
        <dbReference type="EMBL" id="STZ14627.1"/>
    </source>
</evidence>
<dbReference type="GO" id="GO:0005524">
    <property type="term" value="F:ATP binding"/>
    <property type="evidence" value="ECO:0007669"/>
    <property type="project" value="UniProtKB-KW"/>
</dbReference>
<keyword evidence="5 8" id="KW-0067">ATP-binding</keyword>
<evidence type="ECO:0000256" key="5">
    <source>
        <dbReference type="ARBA" id="ARBA00022840"/>
    </source>
</evidence>
<reference evidence="11 13" key="1">
    <citation type="submission" date="2017-02" db="EMBL/GenBank/DDBJ databases">
        <title>Draft genome sequence of Moraxella caviae CCUG 355 type strain.</title>
        <authorList>
            <person name="Engstrom-Jakobsson H."/>
            <person name="Salva-Serra F."/>
            <person name="Thorell K."/>
            <person name="Gonzales-Siles L."/>
            <person name="Karlsson R."/>
            <person name="Boulund F."/>
            <person name="Engstrand L."/>
            <person name="Moore E."/>
        </authorList>
    </citation>
    <scope>NUCLEOTIDE SEQUENCE [LARGE SCALE GENOMIC DNA]</scope>
    <source>
        <strain evidence="11 13">CCUG 355</strain>
    </source>
</reference>
<dbReference type="RefSeq" id="WP_078277431.1">
    <property type="nucleotide sequence ID" value="NZ_CAACXO010000030.1"/>
</dbReference>
<dbReference type="GO" id="GO:0000103">
    <property type="term" value="P:sulfate assimilation"/>
    <property type="evidence" value="ECO:0007669"/>
    <property type="project" value="UniProtKB-UniRule"/>
</dbReference>
<accession>A0A1S9ZV68</accession>
<evidence type="ECO:0000313" key="11">
    <source>
        <dbReference type="EMBL" id="OOR87310.1"/>
    </source>
</evidence>
<dbReference type="Gene3D" id="3.10.400.10">
    <property type="entry name" value="Sulfate adenylyltransferase"/>
    <property type="match status" value="1"/>
</dbReference>
<dbReference type="EMBL" id="MUXU01000077">
    <property type="protein sequence ID" value="OOR87310.1"/>
    <property type="molecule type" value="Genomic_DNA"/>
</dbReference>
<dbReference type="Pfam" id="PF14306">
    <property type="entry name" value="PUA_2"/>
    <property type="match status" value="1"/>
</dbReference>
<dbReference type="Gene3D" id="3.40.50.620">
    <property type="entry name" value="HUPs"/>
    <property type="match status" value="1"/>
</dbReference>
<keyword evidence="13" id="KW-1185">Reference proteome</keyword>
<feature type="domain" description="ATP-sulfurylase PUA-like" evidence="10">
    <location>
        <begin position="23"/>
        <end position="191"/>
    </location>
</feature>
<dbReference type="NCBIfam" id="NF003166">
    <property type="entry name" value="PRK04149.1"/>
    <property type="match status" value="1"/>
</dbReference>
<evidence type="ECO:0000256" key="1">
    <source>
        <dbReference type="ARBA" id="ARBA00005048"/>
    </source>
</evidence>
<dbReference type="CDD" id="cd00517">
    <property type="entry name" value="ATPS"/>
    <property type="match status" value="1"/>
</dbReference>
<dbReference type="STRING" id="34060.B0181_10450"/>
<keyword evidence="2 8" id="KW-0808">Transferase</keyword>
<dbReference type="InterPro" id="IPR024951">
    <property type="entry name" value="Sulfurylase_cat_dom"/>
</dbReference>
<comment type="similarity">
    <text evidence="6 8">Belongs to the sulfate adenylyltransferase family.</text>
</comment>
<dbReference type="InterPro" id="IPR002650">
    <property type="entry name" value="Sulphate_adenylyltransferase"/>
</dbReference>
<dbReference type="Proteomes" id="UP000255279">
    <property type="component" value="Unassembled WGS sequence"/>
</dbReference>
<comment type="pathway">
    <text evidence="1 8">Sulfur metabolism; hydrogen sulfide biosynthesis; sulfite from sulfate: step 1/3.</text>
</comment>
<dbReference type="SUPFAM" id="SSF88697">
    <property type="entry name" value="PUA domain-like"/>
    <property type="match status" value="1"/>
</dbReference>
<dbReference type="HAMAP" id="MF_00066">
    <property type="entry name" value="Sulf_adenylyltr"/>
    <property type="match status" value="1"/>
</dbReference>
<dbReference type="PANTHER" id="PTHR43509:SF1">
    <property type="entry name" value="SULFATE ADENYLYLTRANSFERASE"/>
    <property type="match status" value="1"/>
</dbReference>
<name>A0A1S9ZV68_9GAMM</name>
<keyword evidence="3 8" id="KW-0548">Nucleotidyltransferase</keyword>
<dbReference type="SUPFAM" id="SSF52374">
    <property type="entry name" value="Nucleotidylyl transferase"/>
    <property type="match status" value="1"/>
</dbReference>
<dbReference type="GO" id="GO:0004781">
    <property type="term" value="F:sulfate adenylyltransferase (ATP) activity"/>
    <property type="evidence" value="ECO:0007669"/>
    <property type="project" value="UniProtKB-UniRule"/>
</dbReference>
<dbReference type="PANTHER" id="PTHR43509">
    <property type="match status" value="1"/>
</dbReference>
<dbReference type="NCBIfam" id="TIGR00339">
    <property type="entry name" value="sopT"/>
    <property type="match status" value="1"/>
</dbReference>